<gene>
    <name evidence="2" type="ORF">GCG54_00006110</name>
</gene>
<dbReference type="InterPro" id="IPR051807">
    <property type="entry name" value="Sec-metab_biosynth-assoc"/>
</dbReference>
<keyword evidence="3" id="KW-1185">Reference proteome</keyword>
<dbReference type="RefSeq" id="XP_045265507.1">
    <property type="nucleotide sequence ID" value="XM_045406124.1"/>
</dbReference>
<dbReference type="GeneID" id="69013259"/>
<dbReference type="Gene3D" id="3.30.70.1060">
    <property type="entry name" value="Dimeric alpha+beta barrel"/>
    <property type="match status" value="1"/>
</dbReference>
<evidence type="ECO:0000313" key="2">
    <source>
        <dbReference type="EMBL" id="KAF3806348.1"/>
    </source>
</evidence>
<dbReference type="Pfam" id="PF03795">
    <property type="entry name" value="YCII"/>
    <property type="match status" value="1"/>
</dbReference>
<dbReference type="InterPro" id="IPR005545">
    <property type="entry name" value="YCII"/>
</dbReference>
<accession>A0A8H4CLV4</accession>
<evidence type="ECO:0000259" key="1">
    <source>
        <dbReference type="Pfam" id="PF03795"/>
    </source>
</evidence>
<dbReference type="EMBL" id="WVTB01000036">
    <property type="protein sequence ID" value="KAF3806348.1"/>
    <property type="molecule type" value="Genomic_DNA"/>
</dbReference>
<dbReference type="SUPFAM" id="SSF54909">
    <property type="entry name" value="Dimeric alpha+beta barrel"/>
    <property type="match status" value="2"/>
</dbReference>
<proteinExistence type="predicted"/>
<dbReference type="InterPro" id="IPR011008">
    <property type="entry name" value="Dimeric_a/b-barrel"/>
</dbReference>
<dbReference type="Proteomes" id="UP000613401">
    <property type="component" value="Unassembled WGS sequence"/>
</dbReference>
<feature type="domain" description="YCII-related" evidence="1">
    <location>
        <begin position="32"/>
        <end position="142"/>
    </location>
</feature>
<protein>
    <recommendedName>
        <fullName evidence="1">YCII-related domain-containing protein</fullName>
    </recommendedName>
</protein>
<dbReference type="PANTHER" id="PTHR33606:SF3">
    <property type="entry name" value="PROTEIN YCII"/>
    <property type="match status" value="1"/>
</dbReference>
<reference evidence="2" key="2">
    <citation type="submission" date="2020-03" db="EMBL/GenBank/DDBJ databases">
        <authorList>
            <person name="Fu F.-F."/>
            <person name="Chen J."/>
        </authorList>
    </citation>
    <scope>NUCLEOTIDE SEQUENCE</scope>
    <source>
        <strain evidence="2">Lc1</strain>
    </source>
</reference>
<evidence type="ECO:0000313" key="3">
    <source>
        <dbReference type="Proteomes" id="UP000613401"/>
    </source>
</evidence>
<comment type="caution">
    <text evidence="2">The sequence shown here is derived from an EMBL/GenBank/DDBJ whole genome shotgun (WGS) entry which is preliminary data.</text>
</comment>
<organism evidence="2 3">
    <name type="scientific">Colletotrichum gloeosporioides</name>
    <name type="common">Anthracnose fungus</name>
    <name type="synonym">Glomerella cingulata</name>
    <dbReference type="NCBI Taxonomy" id="474922"/>
    <lineage>
        <taxon>Eukaryota</taxon>
        <taxon>Fungi</taxon>
        <taxon>Dikarya</taxon>
        <taxon>Ascomycota</taxon>
        <taxon>Pezizomycotina</taxon>
        <taxon>Sordariomycetes</taxon>
        <taxon>Hypocreomycetidae</taxon>
        <taxon>Glomerellales</taxon>
        <taxon>Glomerellaceae</taxon>
        <taxon>Colletotrichum</taxon>
        <taxon>Colletotrichum gloeosporioides species complex</taxon>
    </lineage>
</organism>
<reference evidence="2" key="1">
    <citation type="journal article" date="2020" name="Phytopathology">
        <title>Genome sequence and comparative analysis of Colletotrichum gloeosporioides isolated from Liriodendron leaves.</title>
        <authorList>
            <person name="Fu F.F."/>
            <person name="Hao Z."/>
            <person name="Wang P."/>
            <person name="Lu Y."/>
            <person name="Xue L.J."/>
            <person name="Wei G."/>
            <person name="Tian Y."/>
            <person name="Baishi H."/>
            <person name="Xu H."/>
            <person name="Shi J."/>
            <person name="Cheng T."/>
            <person name="Wang G."/>
            <person name="Yi Y."/>
            <person name="Chen J."/>
        </authorList>
    </citation>
    <scope>NUCLEOTIDE SEQUENCE</scope>
    <source>
        <strain evidence="2">Lc1</strain>
    </source>
</reference>
<sequence length="160" mass="17624">MYSRTLNFAQRTARMSLGAGARTMATRAPKEFLCIMPDKPNVLQVRKQVKGQHYEGIKPLIESGRLVAGGNVLLPNSLGQRVNVNRELGLRALGALFEKHPNEDATEACFRGSVVVYTGESPEDVKVIIENDVYATSGVWDLERVQIIPYVAAVRQPLSS</sequence>
<dbReference type="AlphaFoldDB" id="A0A8H4CLV4"/>
<dbReference type="PANTHER" id="PTHR33606">
    <property type="entry name" value="PROTEIN YCII"/>
    <property type="match status" value="1"/>
</dbReference>
<name>A0A8H4CLV4_COLGL</name>